<keyword evidence="2" id="KW-0812">Transmembrane</keyword>
<accession>A0A498MAE9</accession>
<evidence type="ECO:0000313" key="3">
    <source>
        <dbReference type="EMBL" id="RXN14117.1"/>
    </source>
</evidence>
<feature type="compositionally biased region" description="Polar residues" evidence="1">
    <location>
        <begin position="1"/>
        <end position="40"/>
    </location>
</feature>
<feature type="transmembrane region" description="Helical" evidence="2">
    <location>
        <begin position="362"/>
        <end position="383"/>
    </location>
</feature>
<feature type="compositionally biased region" description="Polar residues" evidence="1">
    <location>
        <begin position="1032"/>
        <end position="1065"/>
    </location>
</feature>
<feature type="region of interest" description="Disordered" evidence="1">
    <location>
        <begin position="729"/>
        <end position="858"/>
    </location>
</feature>
<dbReference type="Proteomes" id="UP000290572">
    <property type="component" value="Unassembled WGS sequence"/>
</dbReference>
<dbReference type="InterPro" id="IPR036116">
    <property type="entry name" value="FN3_sf"/>
</dbReference>
<evidence type="ECO:0000256" key="2">
    <source>
        <dbReference type="SAM" id="Phobius"/>
    </source>
</evidence>
<dbReference type="SUPFAM" id="SSF49265">
    <property type="entry name" value="Fibronectin type III"/>
    <property type="match status" value="1"/>
</dbReference>
<protein>
    <submittedName>
        <fullName evidence="3">Receptor-type tyrosine-phosphatase C-like protein</fullName>
    </submittedName>
</protein>
<keyword evidence="4" id="KW-1185">Reference proteome</keyword>
<keyword evidence="5" id="KW-1267">Proteomics identification</keyword>
<evidence type="ECO:0000256" key="1">
    <source>
        <dbReference type="SAM" id="MobiDB-lite"/>
    </source>
</evidence>
<organism evidence="3 4">
    <name type="scientific">Labeo rohita</name>
    <name type="common">Indian major carp</name>
    <name type="synonym">Cyprinus rohita</name>
    <dbReference type="NCBI Taxonomy" id="84645"/>
    <lineage>
        <taxon>Eukaryota</taxon>
        <taxon>Metazoa</taxon>
        <taxon>Chordata</taxon>
        <taxon>Craniata</taxon>
        <taxon>Vertebrata</taxon>
        <taxon>Euteleostomi</taxon>
        <taxon>Actinopterygii</taxon>
        <taxon>Neopterygii</taxon>
        <taxon>Teleostei</taxon>
        <taxon>Ostariophysi</taxon>
        <taxon>Cypriniformes</taxon>
        <taxon>Cyprinidae</taxon>
        <taxon>Labeoninae</taxon>
        <taxon>Labeonini</taxon>
        <taxon>Labeo</taxon>
    </lineage>
</organism>
<keyword evidence="2" id="KW-0472">Membrane</keyword>
<keyword evidence="2" id="KW-1133">Transmembrane helix</keyword>
<sequence length="1545" mass="172349">MQTSSPAHTSQQQNTTTAADGSSADQSTKPTTQTTSLSPDSSDRQDPTKSPCQYNLMKIMNNAVITHVVNIIDSENQIYTIRIKDKHNEIRAQQIFTQTAFEIPFEWLRPCTVYNVSVDECTSNGNNTFMSSEQGGTVPKTVVETLTDNEVCLKGEFTDIQWNLIECVKITEQNSCTSTHTVVLDTCNYTMNVDMPPVKPEIRFNPTVPSQFEWTNKPARCNPVLEVICTHGNEKETYGLNVAQFLSLNEQYTCTGEYPYQKRLIKSNSLSFQIPCDGQKNGRFENSTSTSFEISWNPLEGDQCSGIIWDSFSASCKTRDGVGYSQYLYYLTTYDVKITATNTDGHSDFIKRETATKYNRKAVVGFVAFLITVTSVVLFLIYLRKRKRKHGNMLTYRNNGLKQPMKCLDPPKRQYGKEMYHLDNKVLLSLNKQYNCTGEYPYKQRLIKSNSLSFQIPCDGQKNGQFENSTSTSFEMSWNSLEGDQCSGIIWDSFSAICKHLDSSGNSQFKSEIRFNATVPSQFEWTNKPARCNPVLKVICTHGNGKETYDLNVAQFLSLNEQYTCIGEYPYQKRLIKSNSLSFQIPCDGQKNGRFEQSNSTSLEISWNSLEGDQCSGIIWDSFSASCKTRDSGGNRITESPYGKETYGLNVAQFLSLNEQYTCTGEYPYQKRLIKSNSLSFQIPCDGQKNGQFENSTSTSHKISWNSLEGDQCSGIIWDSFSASCKTHDSGGNSQYWGTSPSHTASQDTTSTEPDWGTSPSHTASQDTTSAEPDSGPSPSLTASQDPASVKTVPQSDSSNSITSPNTPADATTATQPGERNDTTSPPNTTTTPLTFTRPISTLHTFTTDPPKRQFKPEIRFNPTVPSQFEWTNKPARCNPVLKVICTHGNKKDTFVLNEEVFLSLNEQYNCVGEYPYQKRFIKSNELPIHISCDGQKNGRFEYSTSTTFVISWNSFVGDQCSVITWDSFSASCKTRDSGGNSRWVNCVKHSGTSTNCFLINLLPYTNYICSINGNVNGKDYVIYTDGSSADQYNNTTTQPPDSSNNQDPQANLFPSITSPNTPADTTTGPNIGTSNSSTSTTPPNSNTTQDKEDTFVLNDKVLLSLNEQYNCIGEYPYQKRFIKSNALSFQIPCDGQKKGQFEYITSTTFVISWNSFVGDQCSGIIWDSFSASCKTRDSGGNSHFKPEIRFNATVPSQFEWTNKPARCDPVLKVVCTHGNGKEIYRLDDKVLLSLNEQYTCIGEYPYQKRLIKSNALSFQIPCDWQKNGQFENSTSTSFKISWNSLEGDQCSGIIWESLSASCKPRDGVGYSQWVNCVKHSGTSTNCFLINLLPYTNYLCSINGQVNGKDYEIFNGVKKTLSDNAGNSDAGNSSTSTTPLNTNTTEDPPKRQFKPEINFKEAIPTEFEWINKPEQCSAVFNISCNNDENNWQKNGRFEQSTSTSLEISWSSLKEDQCSGIIWDSFSASCGGSSHHNRKAVVGFLAFLITVTSVVLFLIYLHKRKRAYVMGMSTTTEAADVEIRTMLAGTFASFEVIAGLSAVSER</sequence>
<dbReference type="EMBL" id="QBIY01012921">
    <property type="protein sequence ID" value="RXN14117.1"/>
    <property type="molecule type" value="Genomic_DNA"/>
</dbReference>
<proteinExistence type="evidence at protein level"/>
<reference evidence="3 4" key="1">
    <citation type="submission" date="2018-03" db="EMBL/GenBank/DDBJ databases">
        <title>Draft genome sequence of Rohu Carp (Labeo rohita).</title>
        <authorList>
            <person name="Das P."/>
            <person name="Kushwaha B."/>
            <person name="Joshi C.G."/>
            <person name="Kumar D."/>
            <person name="Nagpure N.S."/>
            <person name="Sahoo L."/>
            <person name="Das S.P."/>
            <person name="Bit A."/>
            <person name="Patnaik S."/>
            <person name="Meher P.K."/>
            <person name="Jayasankar P."/>
            <person name="Koringa P.G."/>
            <person name="Patel N.V."/>
            <person name="Hinsu A.T."/>
            <person name="Kumar R."/>
            <person name="Pandey M."/>
            <person name="Agarwal S."/>
            <person name="Srivastava S."/>
            <person name="Singh M."/>
            <person name="Iquebal M.A."/>
            <person name="Jaiswal S."/>
            <person name="Angadi U.B."/>
            <person name="Kumar N."/>
            <person name="Raza M."/>
            <person name="Shah T.M."/>
            <person name="Rai A."/>
            <person name="Jena J.K."/>
        </authorList>
    </citation>
    <scope>NUCLEOTIDE SEQUENCE [LARGE SCALE GENOMIC DNA]</scope>
    <source>
        <strain evidence="3">DASCIFA01</strain>
        <tissue evidence="3">Testis</tissue>
    </source>
</reference>
<evidence type="ECO:0000313" key="4">
    <source>
        <dbReference type="Proteomes" id="UP000290572"/>
    </source>
</evidence>
<feature type="compositionally biased region" description="Low complexity" evidence="1">
    <location>
        <begin position="1372"/>
        <end position="1385"/>
    </location>
</feature>
<feature type="transmembrane region" description="Helical" evidence="2">
    <location>
        <begin position="1479"/>
        <end position="1500"/>
    </location>
</feature>
<gene>
    <name evidence="3" type="ORF">ROHU_009217</name>
</gene>
<feature type="region of interest" description="Disordered" evidence="1">
    <location>
        <begin position="1364"/>
        <end position="1392"/>
    </location>
</feature>
<evidence type="ECO:0007829" key="5">
    <source>
        <dbReference type="PeptideAtlas" id="A0A498MAE9"/>
    </source>
</evidence>
<feature type="compositionally biased region" description="Polar residues" evidence="1">
    <location>
        <begin position="729"/>
        <end position="818"/>
    </location>
</feature>
<feature type="region of interest" description="Disordered" evidence="1">
    <location>
        <begin position="1032"/>
        <end position="1093"/>
    </location>
</feature>
<feature type="compositionally biased region" description="Low complexity" evidence="1">
    <location>
        <begin position="1066"/>
        <end position="1089"/>
    </location>
</feature>
<feature type="region of interest" description="Disordered" evidence="1">
    <location>
        <begin position="1"/>
        <end position="52"/>
    </location>
</feature>
<keyword evidence="3" id="KW-0675">Receptor</keyword>
<name>A0A498MAE9_LABRO</name>
<comment type="caution">
    <text evidence="3">The sequence shown here is derived from an EMBL/GenBank/DDBJ whole genome shotgun (WGS) entry which is preliminary data.</text>
</comment>
<feature type="compositionally biased region" description="Low complexity" evidence="1">
    <location>
        <begin position="823"/>
        <end position="842"/>
    </location>
</feature>